<proteinExistence type="inferred from homology"/>
<keyword evidence="5" id="KW-0547">Nucleotide-binding</keyword>
<feature type="binding site" evidence="4">
    <location>
        <begin position="218"/>
        <end position="219"/>
    </location>
    <ligand>
        <name>D-glyceraldehyde 3-phosphate</name>
        <dbReference type="ChEBI" id="CHEBI:59776"/>
    </ligand>
</feature>
<dbReference type="InterPro" id="IPR020828">
    <property type="entry name" value="GlycerAld_3-P_DH_NAD(P)-bd"/>
</dbReference>
<evidence type="ECO:0000256" key="5">
    <source>
        <dbReference type="PIRSR" id="PIRSR000149-3"/>
    </source>
</evidence>
<evidence type="ECO:0000313" key="10">
    <source>
        <dbReference type="EMBL" id="ANR76368.1"/>
    </source>
</evidence>
<evidence type="ECO:0000256" key="3">
    <source>
        <dbReference type="PIRSR" id="PIRSR000149-1"/>
    </source>
</evidence>
<dbReference type="GO" id="GO:0016620">
    <property type="term" value="F:oxidoreductase activity, acting on the aldehyde or oxo group of donors, NAD or NADP as acceptor"/>
    <property type="evidence" value="ECO:0007669"/>
    <property type="project" value="InterPro"/>
</dbReference>
<dbReference type="CDD" id="cd18126">
    <property type="entry name" value="GAPDH_I_C"/>
    <property type="match status" value="1"/>
</dbReference>
<dbReference type="InterPro" id="IPR036291">
    <property type="entry name" value="NAD(P)-bd_dom_sf"/>
</dbReference>
<name>A0A1B1IHZ8_9MOLU</name>
<dbReference type="CDD" id="cd05214">
    <property type="entry name" value="GAPDH_I_N"/>
    <property type="match status" value="1"/>
</dbReference>
<dbReference type="PROSITE" id="PS00071">
    <property type="entry name" value="GAPDH"/>
    <property type="match status" value="1"/>
</dbReference>
<dbReference type="SUPFAM" id="SSF51735">
    <property type="entry name" value="NAD(P)-binding Rossmann-fold domains"/>
    <property type="match status" value="1"/>
</dbReference>
<dbReference type="InterPro" id="IPR006424">
    <property type="entry name" value="Glyceraldehyde-3-P_DH_1"/>
</dbReference>
<dbReference type="Pfam" id="PF00044">
    <property type="entry name" value="Gp_dh_N"/>
    <property type="match status" value="1"/>
</dbReference>
<reference evidence="10" key="1">
    <citation type="submission" date="2015-12" db="EMBL/GenBank/DDBJ databases">
        <title>Analysis GAPDH gene of three hemoplasmas from pig of China.</title>
        <authorList>
            <person name="Fu Y."/>
        </authorList>
    </citation>
    <scope>NUCLEOTIDE SEQUENCE</scope>
</reference>
<evidence type="ECO:0000256" key="4">
    <source>
        <dbReference type="PIRSR" id="PIRSR000149-2"/>
    </source>
</evidence>
<protein>
    <recommendedName>
        <fullName evidence="8">Glyceraldehyde-3-phosphate dehydrogenase</fullName>
        <ecNumber evidence="8">1.2.1.-</ecNumber>
    </recommendedName>
</protein>
<dbReference type="SUPFAM" id="SSF55347">
    <property type="entry name" value="Glyceraldehyde-3-phosphate dehydrogenase-like, C-terminal domain"/>
    <property type="match status" value="1"/>
</dbReference>
<sequence length="337" mass="36767">MAIHKVAINGFGRIGRLLFRNLLDSQSIKVVAVNDVVDIGVLAHLLKYDSAHGTLNDWEVSHDAENIQLRNSKTGEIKTTRVYNFNQEKIYHWGEMDVDCVVECSGRFLTRDAVKCHLDAGAPKVLISAPAKDESIKTVVYNVNHNLIVNSDNVISGASCTTNALAPIVKIMHRKFGIQSGFMTTVHAFTSDQRLQDSPHADLRRARAAAGSIIPTTTGAAAAIGKVIPDLNGKLDGIAHRVPVLTGSLVDLCLKLNKPATVEEINSAIKSGENETLLYLEDPIVSSDIIGDTHGSIFDSLLTKVLPTGEVKLYAWYDNESSYVNQLSRTLNYYASL</sequence>
<feature type="binding site" evidence="5">
    <location>
        <begin position="13"/>
        <end position="14"/>
    </location>
    <ligand>
        <name>NAD(+)</name>
        <dbReference type="ChEBI" id="CHEBI:57540"/>
    </ligand>
</feature>
<feature type="binding site" evidence="5">
    <location>
        <position position="35"/>
    </location>
    <ligand>
        <name>NAD(+)</name>
        <dbReference type="ChEBI" id="CHEBI:57540"/>
    </ligand>
</feature>
<feature type="site" description="Activates thiol group during catalysis" evidence="6">
    <location>
        <position position="187"/>
    </location>
</feature>
<dbReference type="GO" id="GO:0006006">
    <property type="term" value="P:glucose metabolic process"/>
    <property type="evidence" value="ECO:0007669"/>
    <property type="project" value="InterPro"/>
</dbReference>
<evidence type="ECO:0000256" key="6">
    <source>
        <dbReference type="PIRSR" id="PIRSR000149-4"/>
    </source>
</evidence>
<keyword evidence="5" id="KW-0520">NAD</keyword>
<feature type="active site" description="Nucleophile" evidence="3">
    <location>
        <position position="160"/>
    </location>
</feature>
<dbReference type="SMART" id="SM00846">
    <property type="entry name" value="Gp_dh_N"/>
    <property type="match status" value="1"/>
</dbReference>
<dbReference type="NCBIfam" id="TIGR01534">
    <property type="entry name" value="GAPDH-I"/>
    <property type="match status" value="1"/>
</dbReference>
<dbReference type="PRINTS" id="PR00078">
    <property type="entry name" value="G3PDHDRGNASE"/>
</dbReference>
<feature type="binding site" evidence="4">
    <location>
        <position position="241"/>
    </location>
    <ligand>
        <name>D-glyceraldehyde 3-phosphate</name>
        <dbReference type="ChEBI" id="CHEBI:59776"/>
    </ligand>
</feature>
<feature type="binding site" evidence="5">
    <location>
        <position position="319"/>
    </location>
    <ligand>
        <name>NAD(+)</name>
        <dbReference type="ChEBI" id="CHEBI:57540"/>
    </ligand>
</feature>
<dbReference type="EMBL" id="KU246052">
    <property type="protein sequence ID" value="ANR76368.1"/>
    <property type="molecule type" value="Genomic_DNA"/>
</dbReference>
<evidence type="ECO:0000256" key="2">
    <source>
        <dbReference type="ARBA" id="ARBA00023002"/>
    </source>
</evidence>
<feature type="binding site" evidence="4">
    <location>
        <position position="190"/>
    </location>
    <ligand>
        <name>D-glyceraldehyde 3-phosphate</name>
        <dbReference type="ChEBI" id="CHEBI:59776"/>
    </ligand>
</feature>
<gene>
    <name evidence="10" type="primary">gapA</name>
</gene>
<dbReference type="Pfam" id="PF02800">
    <property type="entry name" value="Gp_dh_C"/>
    <property type="match status" value="1"/>
</dbReference>
<evidence type="ECO:0000256" key="7">
    <source>
        <dbReference type="RuleBase" id="RU000397"/>
    </source>
</evidence>
<organism evidence="10">
    <name type="scientific">uncultured Mycoplasma sp</name>
    <dbReference type="NCBI Taxonomy" id="167967"/>
    <lineage>
        <taxon>Bacteria</taxon>
        <taxon>Bacillati</taxon>
        <taxon>Mycoplasmatota</taxon>
        <taxon>Mollicutes</taxon>
        <taxon>Mycoplasmataceae</taxon>
        <taxon>Mycoplasma</taxon>
        <taxon>environmental samples</taxon>
    </lineage>
</organism>
<accession>A0A1B1IHZ8</accession>
<feature type="binding site" evidence="5">
    <location>
        <position position="128"/>
    </location>
    <ligand>
        <name>NAD(+)</name>
        <dbReference type="ChEBI" id="CHEBI:57540"/>
    </ligand>
</feature>
<dbReference type="FunFam" id="3.40.50.720:FF:000001">
    <property type="entry name" value="Glyceraldehyde-3-phosphate dehydrogenase"/>
    <property type="match status" value="1"/>
</dbReference>
<comment type="similarity">
    <text evidence="1 7">Belongs to the glyceraldehyde-3-phosphate dehydrogenase family.</text>
</comment>
<dbReference type="AlphaFoldDB" id="A0A1B1IHZ8"/>
<dbReference type="PANTHER" id="PTHR43148">
    <property type="entry name" value="GLYCERALDEHYDE-3-PHOSPHATE DEHYDROGENASE 2"/>
    <property type="match status" value="1"/>
</dbReference>
<feature type="binding site" evidence="4">
    <location>
        <begin position="159"/>
        <end position="161"/>
    </location>
    <ligand>
        <name>D-glyceraldehyde 3-phosphate</name>
        <dbReference type="ChEBI" id="CHEBI:59776"/>
    </ligand>
</feature>
<dbReference type="EC" id="1.2.1.-" evidence="8"/>
<dbReference type="GO" id="GO:0050661">
    <property type="term" value="F:NADP binding"/>
    <property type="evidence" value="ECO:0007669"/>
    <property type="project" value="InterPro"/>
</dbReference>
<evidence type="ECO:0000256" key="8">
    <source>
        <dbReference type="RuleBase" id="RU361160"/>
    </source>
</evidence>
<dbReference type="PIRSF" id="PIRSF000149">
    <property type="entry name" value="GAP_DH"/>
    <property type="match status" value="1"/>
</dbReference>
<dbReference type="Gene3D" id="3.40.50.720">
    <property type="entry name" value="NAD(P)-binding Rossmann-like Domain"/>
    <property type="match status" value="1"/>
</dbReference>
<keyword evidence="2 8" id="KW-0560">Oxidoreductase</keyword>
<dbReference type="InterPro" id="IPR020830">
    <property type="entry name" value="GlycerAld_3-P_DH_AS"/>
</dbReference>
<dbReference type="GO" id="GO:0051287">
    <property type="term" value="F:NAD binding"/>
    <property type="evidence" value="ECO:0007669"/>
    <property type="project" value="InterPro"/>
</dbReference>
<dbReference type="FunFam" id="3.30.360.10:FF:000002">
    <property type="entry name" value="Glyceraldehyde-3-phosphate dehydrogenase"/>
    <property type="match status" value="1"/>
</dbReference>
<dbReference type="InterPro" id="IPR020831">
    <property type="entry name" value="GlycerAld/Erythrose_P_DH"/>
</dbReference>
<evidence type="ECO:0000259" key="9">
    <source>
        <dbReference type="SMART" id="SM00846"/>
    </source>
</evidence>
<dbReference type="Gene3D" id="3.30.360.10">
    <property type="entry name" value="Dihydrodipicolinate Reductase, domain 2"/>
    <property type="match status" value="1"/>
</dbReference>
<feature type="domain" description="Glyceraldehyde 3-phosphate dehydrogenase NAD(P) binding" evidence="9">
    <location>
        <begin position="4"/>
        <end position="160"/>
    </location>
</feature>
<evidence type="ECO:0000256" key="1">
    <source>
        <dbReference type="ARBA" id="ARBA00007406"/>
    </source>
</evidence>
<dbReference type="InterPro" id="IPR020829">
    <property type="entry name" value="GlycerAld_3-P_DH_cat"/>
</dbReference>